<feature type="coiled-coil region" evidence="2">
    <location>
        <begin position="209"/>
        <end position="278"/>
    </location>
</feature>
<reference evidence="4 5" key="2">
    <citation type="submission" date="2017-04" db="EMBL/GenBank/DDBJ databases">
        <title>CpG methylation of centromeres and impact of large insertions on vertebrate speciation.</title>
        <authorList>
            <person name="Ichikawa K."/>
            <person name="Yoshimura J."/>
            <person name="Morishita S."/>
        </authorList>
    </citation>
    <scope>NUCLEOTIDE SEQUENCE</scope>
    <source>
        <strain evidence="4 5">HNI</strain>
    </source>
</reference>
<evidence type="ECO:0000313" key="5">
    <source>
        <dbReference type="Proteomes" id="UP000265180"/>
    </source>
</evidence>
<feature type="region of interest" description="Disordered" evidence="3">
    <location>
        <begin position="416"/>
        <end position="481"/>
    </location>
</feature>
<dbReference type="Ensembl" id="ENSORLT00020030076.1">
    <property type="protein sequence ID" value="ENSORLP00020020654.1"/>
    <property type="gene ID" value="ENSORLG00020021646.1"/>
</dbReference>
<reference evidence="4" key="4">
    <citation type="submission" date="2025-09" db="UniProtKB">
        <authorList>
            <consortium name="Ensembl"/>
        </authorList>
    </citation>
    <scope>IDENTIFICATION</scope>
    <source>
        <strain evidence="4">HNI</strain>
    </source>
</reference>
<evidence type="ECO:0000256" key="3">
    <source>
        <dbReference type="SAM" id="MobiDB-lite"/>
    </source>
</evidence>
<feature type="coiled-coil region" evidence="2">
    <location>
        <begin position="316"/>
        <end position="413"/>
    </location>
</feature>
<dbReference type="AlphaFoldDB" id="A0A3P9LIY8"/>
<organism evidence="4 5">
    <name type="scientific">Oryzias latipes</name>
    <name type="common">Japanese rice fish</name>
    <name type="synonym">Japanese killifish</name>
    <dbReference type="NCBI Taxonomy" id="8090"/>
    <lineage>
        <taxon>Eukaryota</taxon>
        <taxon>Metazoa</taxon>
        <taxon>Chordata</taxon>
        <taxon>Craniata</taxon>
        <taxon>Vertebrata</taxon>
        <taxon>Euteleostomi</taxon>
        <taxon>Actinopterygii</taxon>
        <taxon>Neopterygii</taxon>
        <taxon>Teleostei</taxon>
        <taxon>Neoteleostei</taxon>
        <taxon>Acanthomorphata</taxon>
        <taxon>Ovalentaria</taxon>
        <taxon>Atherinomorphae</taxon>
        <taxon>Beloniformes</taxon>
        <taxon>Adrianichthyidae</taxon>
        <taxon>Oryziinae</taxon>
        <taxon>Oryzias</taxon>
    </lineage>
</organism>
<dbReference type="PANTHER" id="PTHR32123">
    <property type="entry name" value="BICD FAMILY-LIKE CARGO ADAPTER"/>
    <property type="match status" value="1"/>
</dbReference>
<evidence type="ECO:0000256" key="2">
    <source>
        <dbReference type="SAM" id="Coils"/>
    </source>
</evidence>
<feature type="compositionally biased region" description="Polar residues" evidence="3">
    <location>
        <begin position="442"/>
        <end position="462"/>
    </location>
</feature>
<keyword evidence="1 2" id="KW-0175">Coiled coil</keyword>
<reference evidence="4" key="3">
    <citation type="submission" date="2025-08" db="UniProtKB">
        <authorList>
            <consortium name="Ensembl"/>
        </authorList>
    </citation>
    <scope>IDENTIFICATION</scope>
    <source>
        <strain evidence="4">HNI</strain>
    </source>
</reference>
<dbReference type="PANTHER" id="PTHR32123:SF10">
    <property type="entry name" value="BICD FAMILY-LIKE CARGO ADAPTER 1-RELATED"/>
    <property type="match status" value="1"/>
</dbReference>
<evidence type="ECO:0000313" key="4">
    <source>
        <dbReference type="Ensembl" id="ENSORLP00020020654.1"/>
    </source>
</evidence>
<evidence type="ECO:0000256" key="1">
    <source>
        <dbReference type="ARBA" id="ARBA00023054"/>
    </source>
</evidence>
<sequence>MDQLRGWNFQSKGMDMEDDFYFDYGVEEITDYQDPAELVAALKQKEEEVILAAQLGKALLLENRQLKEQSDKLHEQYADKLEELEQGRHELQLKLEGSQSQWESQVGDLERDVRDLSSQVERLNQALSEAEKDKCRAQMEHSEQTHRLKGELNAAMEVKKSMSAELQALKQELQQKGSQDRQHDEELISAMKEQMLLLTQKEELLGQRLENAYRENAELRASLASLHSRLAQHEQLDQQHGQQLAEAWQEVDVARSRSQQLQAQVEELQEEASLQENRSHGDASLLSELETADYGVSKEKELNLGFASRTVDHCGNLNTTQELRDQNIQLQQENAEMKQKLRSIQDQSDMVQQAIRDRDEAIAKKNMMETELVRSKNDMMSLNNQLLEAIQRKLELSQELEAWQDDIQIVINQQLKSQQLSEQPQKKPPSNGMSFFRRPSKVASTWTRQPSSSWISDTNQDKAQAPWKDWLRRGKGSQYGK</sequence>
<protein>
    <submittedName>
        <fullName evidence="4">Si:ch211-235m3.5</fullName>
    </submittedName>
</protein>
<accession>A0A3P9LIY8</accession>
<reference key="1">
    <citation type="journal article" date="2007" name="Nature">
        <title>The medaka draft genome and insights into vertebrate genome evolution.</title>
        <authorList>
            <person name="Kasahara M."/>
            <person name="Naruse K."/>
            <person name="Sasaki S."/>
            <person name="Nakatani Y."/>
            <person name="Qu W."/>
            <person name="Ahsan B."/>
            <person name="Yamada T."/>
            <person name="Nagayasu Y."/>
            <person name="Doi K."/>
            <person name="Kasai Y."/>
            <person name="Jindo T."/>
            <person name="Kobayashi D."/>
            <person name="Shimada A."/>
            <person name="Toyoda A."/>
            <person name="Kuroki Y."/>
            <person name="Fujiyama A."/>
            <person name="Sasaki T."/>
            <person name="Shimizu A."/>
            <person name="Asakawa S."/>
            <person name="Shimizu N."/>
            <person name="Hashimoto S."/>
            <person name="Yang J."/>
            <person name="Lee Y."/>
            <person name="Matsushima K."/>
            <person name="Sugano S."/>
            <person name="Sakaizumi M."/>
            <person name="Narita T."/>
            <person name="Ohishi K."/>
            <person name="Haga S."/>
            <person name="Ohta F."/>
            <person name="Nomoto H."/>
            <person name="Nogata K."/>
            <person name="Morishita T."/>
            <person name="Endo T."/>
            <person name="Shin-I T."/>
            <person name="Takeda H."/>
            <person name="Morishita S."/>
            <person name="Kohara Y."/>
        </authorList>
    </citation>
    <scope>NUCLEOTIDE SEQUENCE [LARGE SCALE GENOMIC DNA]</scope>
    <source>
        <strain>Hd-rR</strain>
    </source>
</reference>
<name>A0A3P9LIY8_ORYLA</name>
<dbReference type="Proteomes" id="UP000265180">
    <property type="component" value="Chromosome 13"/>
</dbReference>
<proteinExistence type="predicted"/>
<dbReference type="InterPro" id="IPR051149">
    <property type="entry name" value="Spindly/BICDR_Dynein_Adapter"/>
</dbReference>
<feature type="coiled-coil region" evidence="2">
    <location>
        <begin position="63"/>
        <end position="179"/>
    </location>
</feature>